<keyword evidence="2" id="KW-1185">Reference proteome</keyword>
<reference evidence="1" key="1">
    <citation type="journal article" date="2021" name="Open Biol.">
        <title>Shared evolutionary footprints suggest mitochondrial oxidative damage underlies multiple complex I losses in fungi.</title>
        <authorList>
            <person name="Schikora-Tamarit M.A."/>
            <person name="Marcet-Houben M."/>
            <person name="Nosek J."/>
            <person name="Gabaldon T."/>
        </authorList>
    </citation>
    <scope>NUCLEOTIDE SEQUENCE</scope>
    <source>
        <strain evidence="1">CBS2887</strain>
    </source>
</reference>
<comment type="caution">
    <text evidence="1">The sequence shown here is derived from an EMBL/GenBank/DDBJ whole genome shotgun (WGS) entry which is preliminary data.</text>
</comment>
<dbReference type="Proteomes" id="UP000774326">
    <property type="component" value="Unassembled WGS sequence"/>
</dbReference>
<evidence type="ECO:0000313" key="2">
    <source>
        <dbReference type="Proteomes" id="UP000774326"/>
    </source>
</evidence>
<protein>
    <submittedName>
        <fullName evidence="1">Uncharacterized protein</fullName>
    </submittedName>
</protein>
<proteinExistence type="predicted"/>
<sequence>MSGVAGGNGSNLTVNISNSSLRVLTLTFFSNRAGAITVRILVVIISAENRSKDDKMASNAAVWFSSFPESLNDFVKAIARTLALVDWSKDSAIEAKVIVVKVLISFESSVCNLAKVLNTSLFN</sequence>
<reference evidence="1" key="2">
    <citation type="submission" date="2021-01" db="EMBL/GenBank/DDBJ databases">
        <authorList>
            <person name="Schikora-Tamarit M.A."/>
        </authorList>
    </citation>
    <scope>NUCLEOTIDE SEQUENCE</scope>
    <source>
        <strain evidence="1">CBS2887</strain>
    </source>
</reference>
<accession>A0A9P8Q8M6</accession>
<gene>
    <name evidence="1" type="ORF">WICPIJ_002942</name>
</gene>
<dbReference type="EMBL" id="JAEUBG010001656">
    <property type="protein sequence ID" value="KAH3686083.1"/>
    <property type="molecule type" value="Genomic_DNA"/>
</dbReference>
<dbReference type="AlphaFoldDB" id="A0A9P8Q8M6"/>
<evidence type="ECO:0000313" key="1">
    <source>
        <dbReference type="EMBL" id="KAH3686083.1"/>
    </source>
</evidence>
<name>A0A9P8Q8M6_WICPI</name>
<organism evidence="1 2">
    <name type="scientific">Wickerhamomyces pijperi</name>
    <name type="common">Yeast</name>
    <name type="synonym">Pichia pijperi</name>
    <dbReference type="NCBI Taxonomy" id="599730"/>
    <lineage>
        <taxon>Eukaryota</taxon>
        <taxon>Fungi</taxon>
        <taxon>Dikarya</taxon>
        <taxon>Ascomycota</taxon>
        <taxon>Saccharomycotina</taxon>
        <taxon>Saccharomycetes</taxon>
        <taxon>Phaffomycetales</taxon>
        <taxon>Wickerhamomycetaceae</taxon>
        <taxon>Wickerhamomyces</taxon>
    </lineage>
</organism>